<feature type="region of interest" description="Disordered" evidence="1">
    <location>
        <begin position="130"/>
        <end position="151"/>
    </location>
</feature>
<organism evidence="3 5">
    <name type="scientific">Cucumis melo var. makuwa</name>
    <name type="common">Oriental melon</name>
    <dbReference type="NCBI Taxonomy" id="1194695"/>
    <lineage>
        <taxon>Eukaryota</taxon>
        <taxon>Viridiplantae</taxon>
        <taxon>Streptophyta</taxon>
        <taxon>Embryophyta</taxon>
        <taxon>Tracheophyta</taxon>
        <taxon>Spermatophyta</taxon>
        <taxon>Magnoliopsida</taxon>
        <taxon>eudicotyledons</taxon>
        <taxon>Gunneridae</taxon>
        <taxon>Pentapetalae</taxon>
        <taxon>rosids</taxon>
        <taxon>fabids</taxon>
        <taxon>Cucurbitales</taxon>
        <taxon>Cucurbitaceae</taxon>
        <taxon>Benincaseae</taxon>
        <taxon>Cucumis</taxon>
    </lineage>
</organism>
<sequence length="158" mass="18271">MPEKPNMIDVAKRRNRTLKDIGCPIEARPYRPNERKLDPKTISCYFVGYSEHSWSFKFYDPTSKSFFETGNAKFLKDVEFEGEDNIKKVVFEGELVSLPNMGIDDVQTPIPEFTMEPIIAQDNNEVPKVQTQQSQEVPLRRSTKEKKSAISDDYIVFL</sequence>
<proteinExistence type="predicted"/>
<dbReference type="OrthoDB" id="1935113at2759"/>
<name>A0A5A7UYA4_CUCMM</name>
<dbReference type="EMBL" id="SSTE01005687">
    <property type="protein sequence ID" value="KAA0060238.1"/>
    <property type="molecule type" value="Genomic_DNA"/>
</dbReference>
<evidence type="ECO:0000313" key="6">
    <source>
        <dbReference type="Proteomes" id="UP000321947"/>
    </source>
</evidence>
<evidence type="ECO:0000313" key="5">
    <source>
        <dbReference type="Proteomes" id="UP000321393"/>
    </source>
</evidence>
<dbReference type="Pfam" id="PF25597">
    <property type="entry name" value="SH3_retrovirus"/>
    <property type="match status" value="1"/>
</dbReference>
<dbReference type="InterPro" id="IPR057670">
    <property type="entry name" value="SH3_retrovirus"/>
</dbReference>
<accession>A0A5A7UYA4</accession>
<evidence type="ECO:0000259" key="2">
    <source>
        <dbReference type="Pfam" id="PF25597"/>
    </source>
</evidence>
<gene>
    <name evidence="4" type="ORF">E5676_scaffold275G00360</name>
    <name evidence="3" type="ORF">E6C27_scaffold386G00740</name>
</gene>
<evidence type="ECO:0000313" key="4">
    <source>
        <dbReference type="EMBL" id="TYK21547.1"/>
    </source>
</evidence>
<dbReference type="Proteomes" id="UP000321393">
    <property type="component" value="Unassembled WGS sequence"/>
</dbReference>
<dbReference type="Proteomes" id="UP000321947">
    <property type="component" value="Unassembled WGS sequence"/>
</dbReference>
<dbReference type="AlphaFoldDB" id="A0A5A7UYA4"/>
<comment type="caution">
    <text evidence="3">The sequence shown here is derived from an EMBL/GenBank/DDBJ whole genome shotgun (WGS) entry which is preliminary data.</text>
</comment>
<feature type="domain" description="Retroviral polymerase SH3-like" evidence="2">
    <location>
        <begin position="32"/>
        <end position="85"/>
    </location>
</feature>
<evidence type="ECO:0000313" key="3">
    <source>
        <dbReference type="EMBL" id="KAA0060238.1"/>
    </source>
</evidence>
<dbReference type="EMBL" id="SSTD01005565">
    <property type="protein sequence ID" value="TYK21547.1"/>
    <property type="molecule type" value="Genomic_DNA"/>
</dbReference>
<reference evidence="5 6" key="1">
    <citation type="submission" date="2019-08" db="EMBL/GenBank/DDBJ databases">
        <title>Draft genome sequences of two oriental melons (Cucumis melo L. var makuwa).</title>
        <authorList>
            <person name="Kwon S.-Y."/>
        </authorList>
    </citation>
    <scope>NUCLEOTIDE SEQUENCE [LARGE SCALE GENOMIC DNA]</scope>
    <source>
        <strain evidence="6">cv. Chang Bougi</strain>
        <strain evidence="5">cv. SW 3</strain>
        <tissue evidence="3">Leaf</tissue>
    </source>
</reference>
<evidence type="ECO:0000256" key="1">
    <source>
        <dbReference type="SAM" id="MobiDB-lite"/>
    </source>
</evidence>
<protein>
    <submittedName>
        <fullName evidence="3">Retrovirus-related Pol polyprotein from transposon TNT 1-94</fullName>
    </submittedName>
</protein>